<dbReference type="InterPro" id="IPR043128">
    <property type="entry name" value="Rev_trsase/Diguanyl_cyclase"/>
</dbReference>
<evidence type="ECO:0000256" key="5">
    <source>
        <dbReference type="SAM" id="Phobius"/>
    </source>
</evidence>
<dbReference type="InterPro" id="IPR000160">
    <property type="entry name" value="GGDEF_dom"/>
</dbReference>
<dbReference type="RefSeq" id="WP_090377182.1">
    <property type="nucleotide sequence ID" value="NZ_FNSC01000001.1"/>
</dbReference>
<dbReference type="GO" id="GO:0052621">
    <property type="term" value="F:diguanylate cyclase activity"/>
    <property type="evidence" value="ECO:0007669"/>
    <property type="project" value="UniProtKB-EC"/>
</dbReference>
<dbReference type="GO" id="GO:1902201">
    <property type="term" value="P:negative regulation of bacterial-type flagellum-dependent cell motility"/>
    <property type="evidence" value="ECO:0007669"/>
    <property type="project" value="TreeGrafter"/>
</dbReference>
<dbReference type="PANTHER" id="PTHR45138:SF9">
    <property type="entry name" value="DIGUANYLATE CYCLASE DGCM-RELATED"/>
    <property type="match status" value="1"/>
</dbReference>
<dbReference type="EC" id="2.7.7.65" evidence="3"/>
<evidence type="ECO:0000259" key="6">
    <source>
        <dbReference type="PROSITE" id="PS50887"/>
    </source>
</evidence>
<feature type="domain" description="GGDEF" evidence="6">
    <location>
        <begin position="240"/>
        <end position="373"/>
    </location>
</feature>
<dbReference type="EMBL" id="FNSC01000001">
    <property type="protein sequence ID" value="SEC45883.1"/>
    <property type="molecule type" value="Genomic_DNA"/>
</dbReference>
<dbReference type="AlphaFoldDB" id="A0A1H4SP03"/>
<comment type="cofactor">
    <cofactor evidence="1">
        <name>Mg(2+)</name>
        <dbReference type="ChEBI" id="CHEBI:18420"/>
    </cofactor>
</comment>
<dbReference type="InterPro" id="IPR050469">
    <property type="entry name" value="Diguanylate_Cyclase"/>
</dbReference>
<dbReference type="OrthoDB" id="9803824at2"/>
<keyword evidence="5" id="KW-0472">Membrane</keyword>
<dbReference type="Pfam" id="PF00990">
    <property type="entry name" value="GGDEF"/>
    <property type="match status" value="1"/>
</dbReference>
<evidence type="ECO:0000256" key="3">
    <source>
        <dbReference type="ARBA" id="ARBA00012528"/>
    </source>
</evidence>
<feature type="transmembrane region" description="Helical" evidence="5">
    <location>
        <begin position="49"/>
        <end position="67"/>
    </location>
</feature>
<dbReference type="InterPro" id="IPR029787">
    <property type="entry name" value="Nucleotide_cyclase"/>
</dbReference>
<feature type="transmembrane region" description="Helical" evidence="5">
    <location>
        <begin position="26"/>
        <end position="43"/>
    </location>
</feature>
<dbReference type="FunFam" id="3.30.70.270:FF:000001">
    <property type="entry name" value="Diguanylate cyclase domain protein"/>
    <property type="match status" value="1"/>
</dbReference>
<dbReference type="Gene3D" id="3.30.70.270">
    <property type="match status" value="1"/>
</dbReference>
<evidence type="ECO:0000313" key="8">
    <source>
        <dbReference type="Proteomes" id="UP000242849"/>
    </source>
</evidence>
<evidence type="ECO:0000256" key="4">
    <source>
        <dbReference type="ARBA" id="ARBA00034247"/>
    </source>
</evidence>
<organism evidence="7 8">
    <name type="scientific">Pseudomonas anguilliseptica</name>
    <dbReference type="NCBI Taxonomy" id="53406"/>
    <lineage>
        <taxon>Bacteria</taxon>
        <taxon>Pseudomonadati</taxon>
        <taxon>Pseudomonadota</taxon>
        <taxon>Gammaproteobacteria</taxon>
        <taxon>Pseudomonadales</taxon>
        <taxon>Pseudomonadaceae</taxon>
        <taxon>Pseudomonas</taxon>
    </lineage>
</organism>
<feature type="transmembrane region" description="Helical" evidence="5">
    <location>
        <begin position="88"/>
        <end position="107"/>
    </location>
</feature>
<dbReference type="GO" id="GO:0005886">
    <property type="term" value="C:plasma membrane"/>
    <property type="evidence" value="ECO:0007669"/>
    <property type="project" value="UniProtKB-SubCell"/>
</dbReference>
<comment type="subcellular location">
    <subcellularLocation>
        <location evidence="2">Cell inner membrane</location>
    </subcellularLocation>
</comment>
<feature type="transmembrane region" description="Helical" evidence="5">
    <location>
        <begin position="113"/>
        <end position="135"/>
    </location>
</feature>
<dbReference type="SMART" id="SM00267">
    <property type="entry name" value="GGDEF"/>
    <property type="match status" value="1"/>
</dbReference>
<name>A0A1H4SP03_PSEAG</name>
<comment type="catalytic activity">
    <reaction evidence="4">
        <text>2 GTP = 3',3'-c-di-GMP + 2 diphosphate</text>
        <dbReference type="Rhea" id="RHEA:24898"/>
        <dbReference type="ChEBI" id="CHEBI:33019"/>
        <dbReference type="ChEBI" id="CHEBI:37565"/>
        <dbReference type="ChEBI" id="CHEBI:58805"/>
        <dbReference type="EC" id="2.7.7.65"/>
    </reaction>
</comment>
<keyword evidence="8" id="KW-1185">Reference proteome</keyword>
<feature type="transmembrane region" description="Helical" evidence="5">
    <location>
        <begin position="142"/>
        <end position="159"/>
    </location>
</feature>
<proteinExistence type="predicted"/>
<feature type="transmembrane region" description="Helical" evidence="5">
    <location>
        <begin position="165"/>
        <end position="182"/>
    </location>
</feature>
<dbReference type="STRING" id="53406.SAMN05421553_0886"/>
<dbReference type="GO" id="GO:0043709">
    <property type="term" value="P:cell adhesion involved in single-species biofilm formation"/>
    <property type="evidence" value="ECO:0007669"/>
    <property type="project" value="TreeGrafter"/>
</dbReference>
<evidence type="ECO:0000313" key="7">
    <source>
        <dbReference type="EMBL" id="SEC45883.1"/>
    </source>
</evidence>
<sequence length="373" mass="42278">MTEAQVPRQPDAFVLWREAQDTRIRSPLGGIYYLLAWLLTWMFSDAPGALVLPGVVGIALFALLLALRVLHRLPQEQSNEALSRWLNLHWSLILITALGWGLAHALAQHNPLFSSSVSIATLSTIAFSTALVFNFAMRKKRAMLALLLIYLPGLLTLALTWREQYAILITLSFYLSYLLLVLNRSHREYHNTLALELQLLDQQERLEHLSRTDSLTQLGNRYQFNSLFPVMVANAQRQSQPLSLVLLDIDFFKRINDEYGHACGDSCLSDFAERMRQNFRRDSDALLRLGGEEFGVLMPNTPLEQARLLAEQFRLELEREGFNVPGAILPLTASLGVGCYDMRRDNSAEGFFKRVDDALYQAKAAGRNRLELA</sequence>
<gene>
    <name evidence="7" type="ORF">SAMN05421553_0886</name>
</gene>
<keyword evidence="5" id="KW-1133">Transmembrane helix</keyword>
<keyword evidence="5" id="KW-0812">Transmembrane</keyword>
<dbReference type="SUPFAM" id="SSF55073">
    <property type="entry name" value="Nucleotide cyclase"/>
    <property type="match status" value="1"/>
</dbReference>
<evidence type="ECO:0000256" key="1">
    <source>
        <dbReference type="ARBA" id="ARBA00001946"/>
    </source>
</evidence>
<dbReference type="PANTHER" id="PTHR45138">
    <property type="entry name" value="REGULATORY COMPONENTS OF SENSORY TRANSDUCTION SYSTEM"/>
    <property type="match status" value="1"/>
</dbReference>
<dbReference type="CDD" id="cd01949">
    <property type="entry name" value="GGDEF"/>
    <property type="match status" value="1"/>
</dbReference>
<accession>A0A1H4SP03</accession>
<protein>
    <recommendedName>
        <fullName evidence="3">diguanylate cyclase</fullName>
        <ecNumber evidence="3">2.7.7.65</ecNumber>
    </recommendedName>
</protein>
<dbReference type="Proteomes" id="UP000242849">
    <property type="component" value="Unassembled WGS sequence"/>
</dbReference>
<dbReference type="NCBIfam" id="TIGR00254">
    <property type="entry name" value="GGDEF"/>
    <property type="match status" value="1"/>
</dbReference>
<evidence type="ECO:0000256" key="2">
    <source>
        <dbReference type="ARBA" id="ARBA00004533"/>
    </source>
</evidence>
<dbReference type="PROSITE" id="PS50887">
    <property type="entry name" value="GGDEF"/>
    <property type="match status" value="1"/>
</dbReference>
<reference evidence="8" key="1">
    <citation type="submission" date="2016-10" db="EMBL/GenBank/DDBJ databases">
        <authorList>
            <person name="Varghese N."/>
            <person name="Submissions S."/>
        </authorList>
    </citation>
    <scope>NUCLEOTIDE SEQUENCE [LARGE SCALE GENOMIC DNA]</scope>
    <source>
        <strain evidence="8">DSM 12111</strain>
    </source>
</reference>